<proteinExistence type="predicted"/>
<evidence type="ECO:0000313" key="1">
    <source>
        <dbReference type="EMBL" id="GIY33538.1"/>
    </source>
</evidence>
<protein>
    <submittedName>
        <fullName evidence="1">Myocardin-related transcription factor B</fullName>
    </submittedName>
</protein>
<comment type="caution">
    <text evidence="1">The sequence shown here is derived from an EMBL/GenBank/DDBJ whole genome shotgun (WGS) entry which is preliminary data.</text>
</comment>
<evidence type="ECO:0000313" key="2">
    <source>
        <dbReference type="Proteomes" id="UP001054945"/>
    </source>
</evidence>
<accession>A0AAV4SGJ9</accession>
<dbReference type="EMBL" id="BPLR01009656">
    <property type="protein sequence ID" value="GIY33538.1"/>
    <property type="molecule type" value="Genomic_DNA"/>
</dbReference>
<organism evidence="1 2">
    <name type="scientific">Caerostris extrusa</name>
    <name type="common">Bark spider</name>
    <name type="synonym">Caerostris bankana</name>
    <dbReference type="NCBI Taxonomy" id="172846"/>
    <lineage>
        <taxon>Eukaryota</taxon>
        <taxon>Metazoa</taxon>
        <taxon>Ecdysozoa</taxon>
        <taxon>Arthropoda</taxon>
        <taxon>Chelicerata</taxon>
        <taxon>Arachnida</taxon>
        <taxon>Araneae</taxon>
        <taxon>Araneomorphae</taxon>
        <taxon>Entelegynae</taxon>
        <taxon>Araneoidea</taxon>
        <taxon>Araneidae</taxon>
        <taxon>Caerostris</taxon>
    </lineage>
</organism>
<dbReference type="AlphaFoldDB" id="A0AAV4SGJ9"/>
<sequence>MPSTAPAFPNVASPIPSITVDSILLDNLTTIPTSDVTSNQPASMELTPDTIKNLLSSIESESMAPTIVSMDTDAGAKLDLGDLSDSSSTSLSNEHIVQLQQIWIEKLQRDLERSQKQLQQQQQHHIPVVTSSAVMAAKPRSEANYSSNIATKNSAAGVAKASASDEHQRSFVHLVIHEHELNSDSTPQKQSPQRPHPDLTRVDLDLTAVTKPVTSFPGSIMSTQVQDSKSDVLTEDDFPTLTLQVDPSTAQDEFPGQQVFLIAQLLGITDFKPSPTRSNTDPQFQVARPPPNYTEATKQLKIKQHHLTTDGGDGNQRKKHKSSIKSQAVDDVLEILINNGGTVSEECRPEPITPVTTVTNHRINLTASLLANLRSRTLLLQAPQHASFYLTPTSASDLQLAASLSPSSTSRPLLSNSLDFDFPLDIATMELEGLDERSPGHLLSGPGLSLSLGQDVKSHGHVMTKSSTDLTSQLLTWRRTADITTG</sequence>
<name>A0AAV4SGJ9_CAEEX</name>
<gene>
    <name evidence="1" type="primary">mrtfb</name>
    <name evidence="1" type="ORF">CEXT_514771</name>
</gene>
<dbReference type="Proteomes" id="UP001054945">
    <property type="component" value="Unassembled WGS sequence"/>
</dbReference>
<keyword evidence="2" id="KW-1185">Reference proteome</keyword>
<reference evidence="1 2" key="1">
    <citation type="submission" date="2021-06" db="EMBL/GenBank/DDBJ databases">
        <title>Caerostris extrusa draft genome.</title>
        <authorList>
            <person name="Kono N."/>
            <person name="Arakawa K."/>
        </authorList>
    </citation>
    <scope>NUCLEOTIDE SEQUENCE [LARGE SCALE GENOMIC DNA]</scope>
</reference>